<dbReference type="Pfam" id="PF00172">
    <property type="entry name" value="Zn_clus"/>
    <property type="match status" value="1"/>
</dbReference>
<evidence type="ECO:0000256" key="5">
    <source>
        <dbReference type="ARBA" id="ARBA00023163"/>
    </source>
</evidence>
<dbReference type="EMBL" id="CU928180">
    <property type="protein sequence ID" value="CAR30510.1"/>
    <property type="molecule type" value="Genomic_DNA"/>
</dbReference>
<evidence type="ECO:0000256" key="2">
    <source>
        <dbReference type="ARBA" id="ARBA00022833"/>
    </source>
</evidence>
<dbReference type="PROSITE" id="PS50048">
    <property type="entry name" value="ZN2_CY6_FUNGAL_2"/>
    <property type="match status" value="1"/>
</dbReference>
<dbReference type="GO" id="GO:0001228">
    <property type="term" value="F:DNA-binding transcription activator activity, RNA polymerase II-specific"/>
    <property type="evidence" value="ECO:0007669"/>
    <property type="project" value="UniProtKB-ARBA"/>
</dbReference>
<dbReference type="GeneID" id="8294706"/>
<dbReference type="InterPro" id="IPR046347">
    <property type="entry name" value="bZIP_sf"/>
</dbReference>
<feature type="compositionally biased region" description="Basic and acidic residues" evidence="8">
    <location>
        <begin position="893"/>
        <end position="905"/>
    </location>
</feature>
<keyword evidence="4" id="KW-0238">DNA-binding</keyword>
<dbReference type="PANTHER" id="PTHR31944:SF131">
    <property type="entry name" value="HEME-RESPONSIVE ZINC FINGER TRANSCRIPTION FACTOR HAP1"/>
    <property type="match status" value="1"/>
</dbReference>
<dbReference type="Proteomes" id="UP000002036">
    <property type="component" value="Chromosome H"/>
</dbReference>
<reference evidence="10 11" key="1">
    <citation type="journal article" date="2009" name="Genome Res.">
        <title>Comparative genomics of protoploid Saccharomycetaceae.</title>
        <authorList>
            <consortium name="The Genolevures Consortium"/>
            <person name="Souciet J.-L."/>
            <person name="Dujon B."/>
            <person name="Gaillardin C."/>
            <person name="Johnston M."/>
            <person name="Baret P.V."/>
            <person name="Cliften P."/>
            <person name="Sherman D.J."/>
            <person name="Weissenbach J."/>
            <person name="Westhof E."/>
            <person name="Wincker P."/>
            <person name="Jubin C."/>
            <person name="Poulain J."/>
            <person name="Barbe V."/>
            <person name="Segurens B."/>
            <person name="Artiguenave F."/>
            <person name="Anthouard V."/>
            <person name="Vacherie B."/>
            <person name="Val M.-E."/>
            <person name="Fulton R.S."/>
            <person name="Minx P."/>
            <person name="Wilson R."/>
            <person name="Durrens P."/>
            <person name="Jean G."/>
            <person name="Marck C."/>
            <person name="Martin T."/>
            <person name="Nikolski M."/>
            <person name="Rolland T."/>
            <person name="Seret M.-L."/>
            <person name="Casaregola S."/>
            <person name="Despons L."/>
            <person name="Fairhead C."/>
            <person name="Fischer G."/>
            <person name="Lafontaine I."/>
            <person name="Leh V."/>
            <person name="Lemaire M."/>
            <person name="de Montigny J."/>
            <person name="Neuveglise C."/>
            <person name="Thierry A."/>
            <person name="Blanc-Lenfle I."/>
            <person name="Bleykasten C."/>
            <person name="Diffels J."/>
            <person name="Fritsch E."/>
            <person name="Frangeul L."/>
            <person name="Goeffon A."/>
            <person name="Jauniaux N."/>
            <person name="Kachouri-Lafond R."/>
            <person name="Payen C."/>
            <person name="Potier S."/>
            <person name="Pribylova L."/>
            <person name="Ozanne C."/>
            <person name="Richard G.-F."/>
            <person name="Sacerdot C."/>
            <person name="Straub M.-L."/>
            <person name="Talla E."/>
        </authorList>
    </citation>
    <scope>NUCLEOTIDE SEQUENCE [LARGE SCALE GENOMIC DNA]</scope>
    <source>
        <strain evidence="11">ATCC 56472 / CBS 6340 / NRRL Y-8284</strain>
    </source>
</reference>
<keyword evidence="6" id="KW-0539">Nucleus</keyword>
<dbReference type="InParanoid" id="C5E399"/>
<dbReference type="SUPFAM" id="SSF57959">
    <property type="entry name" value="Leucine zipper domain"/>
    <property type="match status" value="1"/>
</dbReference>
<keyword evidence="5" id="KW-0804">Transcription</keyword>
<dbReference type="HOGENOM" id="CLU_004380_0_0_1"/>
<evidence type="ECO:0000256" key="8">
    <source>
        <dbReference type="SAM" id="MobiDB-lite"/>
    </source>
</evidence>
<feature type="region of interest" description="Disordered" evidence="8">
    <location>
        <begin position="1131"/>
        <end position="1151"/>
    </location>
</feature>
<evidence type="ECO:0000256" key="3">
    <source>
        <dbReference type="ARBA" id="ARBA00023015"/>
    </source>
</evidence>
<feature type="compositionally biased region" description="Polar residues" evidence="8">
    <location>
        <begin position="876"/>
        <end position="887"/>
    </location>
</feature>
<dbReference type="GO" id="GO:0008270">
    <property type="term" value="F:zinc ion binding"/>
    <property type="evidence" value="ECO:0007669"/>
    <property type="project" value="InterPro"/>
</dbReference>
<dbReference type="InterPro" id="IPR051430">
    <property type="entry name" value="Fungal_TF_Env_Response"/>
</dbReference>
<keyword evidence="1" id="KW-0479">Metal-binding</keyword>
<dbReference type="InterPro" id="IPR036864">
    <property type="entry name" value="Zn2-C6_fun-type_DNA-bd_sf"/>
</dbReference>
<keyword evidence="2" id="KW-0862">Zinc</keyword>
<evidence type="ECO:0000256" key="4">
    <source>
        <dbReference type="ARBA" id="ARBA00023125"/>
    </source>
</evidence>
<dbReference type="SMART" id="SM00066">
    <property type="entry name" value="GAL4"/>
    <property type="match status" value="1"/>
</dbReference>
<evidence type="ECO:0000313" key="10">
    <source>
        <dbReference type="EMBL" id="CAR30510.1"/>
    </source>
</evidence>
<dbReference type="Pfam" id="PF04082">
    <property type="entry name" value="Fungal_trans"/>
    <property type="match status" value="1"/>
</dbReference>
<keyword evidence="11" id="KW-1185">Reference proteome</keyword>
<feature type="compositionally biased region" description="Polar residues" evidence="8">
    <location>
        <begin position="1131"/>
        <end position="1145"/>
    </location>
</feature>
<proteinExistence type="predicted"/>
<keyword evidence="3" id="KW-0805">Transcription regulation</keyword>
<evidence type="ECO:0000256" key="6">
    <source>
        <dbReference type="ARBA" id="ARBA00023242"/>
    </source>
</evidence>
<evidence type="ECO:0000256" key="1">
    <source>
        <dbReference type="ARBA" id="ARBA00022723"/>
    </source>
</evidence>
<feature type="region of interest" description="Disordered" evidence="8">
    <location>
        <begin position="238"/>
        <end position="324"/>
    </location>
</feature>
<dbReference type="InterPro" id="IPR007219">
    <property type="entry name" value="XnlR_reg_dom"/>
</dbReference>
<dbReference type="AlphaFoldDB" id="C5E399"/>
<protein>
    <submittedName>
        <fullName evidence="10">KLTH0H11572p</fullName>
    </submittedName>
</protein>
<evidence type="ECO:0000313" key="11">
    <source>
        <dbReference type="Proteomes" id="UP000002036"/>
    </source>
</evidence>
<dbReference type="OrthoDB" id="4159781at2759"/>
<sequence length="1237" mass="137111">MGAQMKRKRNRVPLSCTICRKRKVKCDKTRPHCQQCSKTGVAHLCHYMEQTWAEEAEKELSKESELKQLRERIKALEETLAKMHSASSNTPESASVALEEPRVFQESKLIQEPKLLQSNKYDNDELDLSRQFDMLHLKNNGTVHLGATHWLAIMKGDPYLKLLWAHIFTMREKMSEWVQHKKKGAGTSGGTHLAGRCPVIHQPAASRCPVSGATASNLGHHTKETAKCPVDHQALLSHHREDRVPESRPDSGLSGVSAREPLDSAPRCPVAHNFSGSPPGLNSRSGSEGAGSGLKCPVAHDTHGEIQPSNKVSASGPGTNGRPAPLLPSFDKLASKCPVIHDNSPPPPSGLGPNPSNVTQDQAITEICKLLPPKRIIALILDKFFKHIYPVIPILDEQSFKHQISQIVQSKDETISLRLAKSSDCCTLGILIIILRLTWLSLPQNACEVDLGPQCAAFFVPRITTSTVAQSREELLLLNFETPAETVHLVRKYLIRLDEMTSFSNSNVNLTTVQFAIFYKLYLMCCPEKTTDTQLNAFTSTSQDNEAHQMLLSSIVQMAFSCGLHRDPDNFPQLAASTKGKLNKEAISNTERLKHTWRKTWYIIVSLDVQQSISLGSPRLLRNLRDFSDTKLPCTSKIDYVRDIKELIVVKNYTLFFQIDNCIVAVLNHILNVSMAKTVRKFELDSLIEILKKLCFGGGNVSEALGKLVNKGLLFTTEGSADQSYDEFYPLPSLEEVLSPPPPSENEKDKKVNLPHEMTTRALFFSKHIMLRMLLYLLNYILFTYYEPKGEVDADTRPLAKEYAQEALNYAMDGFRNCLLFFSNSKAGEGGNGSIFNHMEVVLAPYCLDIGHRALQFMVCLILRARCGPLTGMNESPILSSGNNTSGSEDENETRSSEVKKKEDNAEIADVTKDISLDVGDELAEILISRMTLFHKLTKQVSAKYHYAKRMMKSTGFFITLLRNPSSKSQLGEKNSSGYKFQHPSIAKMTGFFKNVPSLVLSANGDQIKRCPVYQDAIGFLPRNNSVVSGPRSKPETPVQLPPFRAYQPITYLSNDLRRTSDVRNADNKRRKLTPRGSVTGSPVEEPVKQEGWRAMSPPAPNFGTPIMSPVPNSPAFRTDILPPLERLTETASPAAPNSRNNSILSGPPHGLNSPAGMSENSSVNYTPDFEDFLMQNSNFNGLMINPSSIVEAVGFDNYAHNDSSSVGAAADFLPIDTTEIDGLSEIPANPGFPVWD</sequence>
<dbReference type="CDD" id="cd12148">
    <property type="entry name" value="fungal_TF_MHR"/>
    <property type="match status" value="1"/>
</dbReference>
<dbReference type="SUPFAM" id="SSF57701">
    <property type="entry name" value="Zn2/Cys6 DNA-binding domain"/>
    <property type="match status" value="1"/>
</dbReference>
<keyword evidence="7" id="KW-0175">Coiled coil</keyword>
<feature type="region of interest" description="Disordered" evidence="8">
    <location>
        <begin position="1061"/>
        <end position="1091"/>
    </location>
</feature>
<dbReference type="GO" id="GO:0000978">
    <property type="term" value="F:RNA polymerase II cis-regulatory region sequence-specific DNA binding"/>
    <property type="evidence" value="ECO:0007669"/>
    <property type="project" value="TreeGrafter"/>
</dbReference>
<dbReference type="GO" id="GO:0006351">
    <property type="term" value="P:DNA-templated transcription"/>
    <property type="evidence" value="ECO:0007669"/>
    <property type="project" value="InterPro"/>
</dbReference>
<dbReference type="Gene3D" id="1.20.5.170">
    <property type="match status" value="1"/>
</dbReference>
<dbReference type="KEGG" id="lth:KLTH0H11572g"/>
<name>C5E399_LACTC</name>
<feature type="compositionally biased region" description="Basic and acidic residues" evidence="8">
    <location>
        <begin position="238"/>
        <end position="249"/>
    </location>
</feature>
<feature type="region of interest" description="Disordered" evidence="8">
    <location>
        <begin position="876"/>
        <end position="905"/>
    </location>
</feature>
<accession>C5E399</accession>
<dbReference type="OMA" id="TTRALFF"/>
<dbReference type="Gene3D" id="4.10.240.10">
    <property type="entry name" value="Zn(2)-C6 fungal-type DNA-binding domain"/>
    <property type="match status" value="1"/>
</dbReference>
<feature type="coiled-coil region" evidence="7">
    <location>
        <begin position="59"/>
        <end position="86"/>
    </location>
</feature>
<dbReference type="FunFam" id="4.10.240.10:FF:000014">
    <property type="entry name" value="HAP1p Zinc finger transcription factor"/>
    <property type="match status" value="1"/>
</dbReference>
<dbReference type="STRING" id="559295.C5E399"/>
<gene>
    <name evidence="10" type="ordered locus">KLTH0H11572g</name>
</gene>
<dbReference type="CDD" id="cd00067">
    <property type="entry name" value="GAL4"/>
    <property type="match status" value="1"/>
</dbReference>
<evidence type="ECO:0000259" key="9">
    <source>
        <dbReference type="PROSITE" id="PS50048"/>
    </source>
</evidence>
<evidence type="ECO:0000256" key="7">
    <source>
        <dbReference type="SAM" id="Coils"/>
    </source>
</evidence>
<dbReference type="eggNOG" id="ENOG502QRPQ">
    <property type="taxonomic scope" value="Eukaryota"/>
</dbReference>
<organism evidence="10 11">
    <name type="scientific">Lachancea thermotolerans (strain ATCC 56472 / CBS 6340 / NRRL Y-8284)</name>
    <name type="common">Yeast</name>
    <name type="synonym">Kluyveromyces thermotolerans</name>
    <dbReference type="NCBI Taxonomy" id="559295"/>
    <lineage>
        <taxon>Eukaryota</taxon>
        <taxon>Fungi</taxon>
        <taxon>Dikarya</taxon>
        <taxon>Ascomycota</taxon>
        <taxon>Saccharomycotina</taxon>
        <taxon>Saccharomycetes</taxon>
        <taxon>Saccharomycetales</taxon>
        <taxon>Saccharomycetaceae</taxon>
        <taxon>Lachancea</taxon>
    </lineage>
</organism>
<dbReference type="SMART" id="SM00906">
    <property type="entry name" value="Fungal_trans"/>
    <property type="match status" value="1"/>
</dbReference>
<dbReference type="FunCoup" id="C5E399">
    <property type="interactions" value="579"/>
</dbReference>
<dbReference type="InterPro" id="IPR001138">
    <property type="entry name" value="Zn2Cys6_DnaBD"/>
</dbReference>
<dbReference type="PANTHER" id="PTHR31944">
    <property type="entry name" value="HEME-RESPONSIVE ZINC FINGER TRANSCRIPTION FACTOR HAP1"/>
    <property type="match status" value="1"/>
</dbReference>
<dbReference type="GO" id="GO:0005634">
    <property type="term" value="C:nucleus"/>
    <property type="evidence" value="ECO:0007669"/>
    <property type="project" value="TreeGrafter"/>
</dbReference>
<feature type="domain" description="Zn(2)-C6 fungal-type" evidence="9">
    <location>
        <begin position="15"/>
        <end position="47"/>
    </location>
</feature>
<dbReference type="GO" id="GO:0045892">
    <property type="term" value="P:negative regulation of DNA-templated transcription"/>
    <property type="evidence" value="ECO:0007669"/>
    <property type="project" value="UniProtKB-ARBA"/>
</dbReference>
<feature type="compositionally biased region" description="Polar residues" evidence="8">
    <location>
        <begin position="307"/>
        <end position="317"/>
    </location>
</feature>
<dbReference type="GO" id="GO:0071456">
    <property type="term" value="P:cellular response to hypoxia"/>
    <property type="evidence" value="ECO:0007669"/>
    <property type="project" value="UniProtKB-ARBA"/>
</dbReference>
<dbReference type="RefSeq" id="XP_002556372.1">
    <property type="nucleotide sequence ID" value="XM_002556326.1"/>
</dbReference>
<dbReference type="SMR" id="C5E399"/>
<feature type="compositionally biased region" description="Polar residues" evidence="8">
    <location>
        <begin position="274"/>
        <end position="286"/>
    </location>
</feature>
<dbReference type="PROSITE" id="PS00463">
    <property type="entry name" value="ZN2_CY6_FUNGAL_1"/>
    <property type="match status" value="1"/>
</dbReference>